<evidence type="ECO:0000313" key="2">
    <source>
        <dbReference type="Proteomes" id="UP000563426"/>
    </source>
</evidence>
<keyword evidence="2" id="KW-1185">Reference proteome</keyword>
<dbReference type="RefSeq" id="WP_171438128.1">
    <property type="nucleotide sequence ID" value="NZ_JABFJV010000330.1"/>
</dbReference>
<organism evidence="1 2">
    <name type="scientific">Corallococcus exercitus</name>
    <dbReference type="NCBI Taxonomy" id="2316736"/>
    <lineage>
        <taxon>Bacteria</taxon>
        <taxon>Pseudomonadati</taxon>
        <taxon>Myxococcota</taxon>
        <taxon>Myxococcia</taxon>
        <taxon>Myxococcales</taxon>
        <taxon>Cystobacterineae</taxon>
        <taxon>Myxococcaceae</taxon>
        <taxon>Corallococcus</taxon>
    </lineage>
</organism>
<dbReference type="AlphaFoldDB" id="A0A7Y4NWL7"/>
<gene>
    <name evidence="1" type="ORF">HMI49_35565</name>
</gene>
<protein>
    <submittedName>
        <fullName evidence="1">Uncharacterized protein</fullName>
    </submittedName>
</protein>
<comment type="caution">
    <text evidence="1">The sequence shown here is derived from an EMBL/GenBank/DDBJ whole genome shotgun (WGS) entry which is preliminary data.</text>
</comment>
<evidence type="ECO:0000313" key="1">
    <source>
        <dbReference type="EMBL" id="NOK38528.1"/>
    </source>
</evidence>
<dbReference type="EMBL" id="JABFJV010000330">
    <property type="protein sequence ID" value="NOK38528.1"/>
    <property type="molecule type" value="Genomic_DNA"/>
</dbReference>
<reference evidence="1 2" key="1">
    <citation type="submission" date="2020-05" db="EMBL/GenBank/DDBJ databases">
        <authorList>
            <person name="Whitworth D."/>
        </authorList>
    </citation>
    <scope>NUCLEOTIDE SEQUENCE [LARGE SCALE GENOMIC DNA]</scope>
    <source>
        <strain evidence="1 2">AB043B</strain>
    </source>
</reference>
<proteinExistence type="predicted"/>
<sequence>MGSPLPTPEERREQVRALVSMCPKSERGLLRLRLYRETPTSPEDAGYAGLKARCAVCWTVRPRHLQLGEVKERPVATCRHPACERLWRTAKKREQPFHERAKAALLATFAADPGVRHA</sequence>
<dbReference type="Proteomes" id="UP000563426">
    <property type="component" value="Unassembled WGS sequence"/>
</dbReference>
<accession>A0A7Y4NWL7</accession>
<name>A0A7Y4NWL7_9BACT</name>